<keyword evidence="4 6" id="KW-0238">DNA-binding</keyword>
<organism evidence="9 10">
    <name type="scientific">Streptomyces tsukubensis (strain DSM 42081 / NBRC 108919 / NRRL 18488 / 9993)</name>
    <dbReference type="NCBI Taxonomy" id="1114943"/>
    <lineage>
        <taxon>Bacteria</taxon>
        <taxon>Bacillati</taxon>
        <taxon>Actinomycetota</taxon>
        <taxon>Actinomycetes</taxon>
        <taxon>Kitasatosporales</taxon>
        <taxon>Streptomycetaceae</taxon>
        <taxon>Streptomyces</taxon>
    </lineage>
</organism>
<evidence type="ECO:0000256" key="1">
    <source>
        <dbReference type="ARBA" id="ARBA00005820"/>
    </source>
</evidence>
<dbReference type="InterPro" id="IPR027417">
    <property type="entry name" value="P-loop_NTPase"/>
</dbReference>
<dbReference type="AlphaFoldDB" id="A0A7G3UAU7"/>
<evidence type="ECO:0000256" key="5">
    <source>
        <dbReference type="ARBA" id="ARBA00023163"/>
    </source>
</evidence>
<feature type="region of interest" description="Disordered" evidence="7">
    <location>
        <begin position="477"/>
        <end position="496"/>
    </location>
</feature>
<proteinExistence type="inferred from homology"/>
<dbReference type="Gene3D" id="1.10.10.10">
    <property type="entry name" value="Winged helix-like DNA-binding domain superfamily/Winged helix DNA-binding domain"/>
    <property type="match status" value="1"/>
</dbReference>
<keyword evidence="5" id="KW-0804">Transcription</keyword>
<dbReference type="Pfam" id="PF03704">
    <property type="entry name" value="BTAD"/>
    <property type="match status" value="1"/>
</dbReference>
<dbReference type="GO" id="GO:0003677">
    <property type="term" value="F:DNA binding"/>
    <property type="evidence" value="ECO:0007669"/>
    <property type="project" value="UniProtKB-UniRule"/>
</dbReference>
<dbReference type="Gene3D" id="1.25.40.10">
    <property type="entry name" value="Tetratricopeptide repeat domain"/>
    <property type="match status" value="1"/>
</dbReference>
<evidence type="ECO:0000313" key="10">
    <source>
        <dbReference type="Proteomes" id="UP000005940"/>
    </source>
</evidence>
<dbReference type="InterPro" id="IPR005158">
    <property type="entry name" value="BTAD"/>
</dbReference>
<dbReference type="InterPro" id="IPR029787">
    <property type="entry name" value="Nucleotide_cyclase"/>
</dbReference>
<dbReference type="SUPFAM" id="SSF48452">
    <property type="entry name" value="TPR-like"/>
    <property type="match status" value="1"/>
</dbReference>
<evidence type="ECO:0000256" key="7">
    <source>
        <dbReference type="SAM" id="MobiDB-lite"/>
    </source>
</evidence>
<dbReference type="SMART" id="SM00862">
    <property type="entry name" value="Trans_reg_C"/>
    <property type="match status" value="1"/>
</dbReference>
<dbReference type="PANTHER" id="PTHR35807">
    <property type="entry name" value="TRANSCRIPTIONAL REGULATOR REDD-RELATED"/>
    <property type="match status" value="1"/>
</dbReference>
<dbReference type="InterPro" id="IPR051677">
    <property type="entry name" value="AfsR-DnrI-RedD_regulator"/>
</dbReference>
<feature type="DNA-binding region" description="OmpR/PhoB-type" evidence="6">
    <location>
        <begin position="14"/>
        <end position="116"/>
    </location>
</feature>
<name>A0A7G3UAU7_STRT9</name>
<dbReference type="InterPro" id="IPR001867">
    <property type="entry name" value="OmpR/PhoB-type_DNA-bd"/>
</dbReference>
<dbReference type="EMBL" id="CP029159">
    <property type="protein sequence ID" value="QKM66172.1"/>
    <property type="molecule type" value="Genomic_DNA"/>
</dbReference>
<accession>A0A7G3UAU7</accession>
<evidence type="ECO:0000256" key="2">
    <source>
        <dbReference type="ARBA" id="ARBA00023012"/>
    </source>
</evidence>
<dbReference type="InterPro" id="IPR016032">
    <property type="entry name" value="Sig_transdc_resp-reg_C-effctor"/>
</dbReference>
<dbReference type="SUPFAM" id="SSF52540">
    <property type="entry name" value="P-loop containing nucleoside triphosphate hydrolases"/>
    <property type="match status" value="1"/>
</dbReference>
<dbReference type="PROSITE" id="PS51755">
    <property type="entry name" value="OMPR_PHOB"/>
    <property type="match status" value="1"/>
</dbReference>
<feature type="domain" description="OmpR/PhoB-type" evidence="8">
    <location>
        <begin position="14"/>
        <end position="116"/>
    </location>
</feature>
<evidence type="ECO:0000256" key="4">
    <source>
        <dbReference type="ARBA" id="ARBA00023125"/>
    </source>
</evidence>
<dbReference type="SUPFAM" id="SSF46894">
    <property type="entry name" value="C-terminal effector domain of the bipartite response regulators"/>
    <property type="match status" value="1"/>
</dbReference>
<sequence length="967" mass="103409">MRTRSVMDGAATTPPAPAPAEVRLNLLGPLEVTRGPDVLSLGGPRRRAALGCLLLRCNEVVPASRLITALWGAGAPPSARKGVQNVVWHLRTALSAADGSTGPRLLTRPPGYLLRAGTDQVDLLRFQELAARGRALCADGLLPAASRTWREALELWRGPALSDLVETGVSWPELRALEEARLDVFEDYVDAELRLGHHHHVLPKLRRVARDARHRERLPAHLMTALYRCGRRNEALAVYRDFTTGLADELGLEPGRELRDLHRAILSHDPGLLRPSHETSALIGAARRPSGHPALPAGQDGPVHPAHVRSEVTAVLLRAVPRPVTADEDPAPDPAGGLAEVCRRARSEAERFGGSVTARLGALWLLVFADTGSHDRDHPRRAVTAALAVRHHFAGDRWGAHPVGVRAAVATGEVLIHYPGQAGAPLSIAGAAVDDAQKLLFDVGDGEIWVTEETWRRTAEHLEYRPVAGRPDIRAAHGAHPRRAPTPPPALPQGGTAHPTELLAELVAAADGSSRRVLLVTGDAGTGKSRLLDDCERAATAHDDTFVVVRAPAAAVDGSTLRLLGTGLRDFLGIMDADSGETAVHRLAAAVARSGPADPDRSLARLVPLLDGASADGDGGRGGLGEPQETLTAWWRLLMSAPAPGRRVLVLVDDLDLAGDDVLDLIERCARENGSSLAVAAARPALRDRRPQWTAEGGWPVLTLRPWDTAAVARHVDVRAGAHPLGGRFARLLTEVTGGNPRMVAAYTALLGADGLRTARRDGGVVVPVEVYRRSRAELAALSGLLRQVAETVGVVGEAAWPGAVAAVCGLAETEAVALMEELVRRRVLDRIGGPGPDRRYGFRTVLERHVARSGWSAGERLGAHRTVTEWLGRLDGEGTVSRHLRREALRLETATGRRAEELARSALNGRGAQEPPFPLATGGRTAEYLALAETPSDRLVELDRVVRAWRRSAADRRDGGEGRPGI</sequence>
<dbReference type="InterPro" id="IPR011990">
    <property type="entry name" value="TPR-like_helical_dom_sf"/>
</dbReference>
<dbReference type="CDD" id="cd15831">
    <property type="entry name" value="BTAD"/>
    <property type="match status" value="1"/>
</dbReference>
<dbReference type="PANTHER" id="PTHR35807:SF1">
    <property type="entry name" value="TRANSCRIPTIONAL REGULATOR REDD"/>
    <property type="match status" value="1"/>
</dbReference>
<reference evidence="9 10" key="1">
    <citation type="journal article" date="2012" name="J. Bacteriol.">
        <title>Draft genome of Streptomyces tsukubaensis NRRL 18488, the producer of the clinically important immunosuppressant tacrolimus (FK506).</title>
        <authorList>
            <person name="Barreiro C."/>
            <person name="Prieto C."/>
            <person name="Sola-Landa A."/>
            <person name="Solera E."/>
            <person name="Martinez-Castro M."/>
            <person name="Perez-Redondo R."/>
            <person name="Garcia-Estrada C."/>
            <person name="Aparicio J.F."/>
            <person name="Fernandez-Martinez L.T."/>
            <person name="Santos-Aberturas J."/>
            <person name="Salehi-Najafabadi Z."/>
            <person name="Rodriguez-Garcia A."/>
            <person name="Tauch A."/>
            <person name="Martin J.F."/>
        </authorList>
    </citation>
    <scope>NUCLEOTIDE SEQUENCE [LARGE SCALE GENOMIC DNA]</scope>
    <source>
        <strain evidence="10">DSM 42081 / NBRC 108919 / NRRL 18488 / 9993</strain>
    </source>
</reference>
<dbReference type="GO" id="GO:0000160">
    <property type="term" value="P:phosphorelay signal transduction system"/>
    <property type="evidence" value="ECO:0007669"/>
    <property type="project" value="UniProtKB-KW"/>
</dbReference>
<evidence type="ECO:0000259" key="8">
    <source>
        <dbReference type="PROSITE" id="PS51755"/>
    </source>
</evidence>
<dbReference type="SUPFAM" id="SSF55073">
    <property type="entry name" value="Nucleotide cyclase"/>
    <property type="match status" value="1"/>
</dbReference>
<keyword evidence="2" id="KW-0902">Two-component regulatory system</keyword>
<dbReference type="Pfam" id="PF13191">
    <property type="entry name" value="AAA_16"/>
    <property type="match status" value="1"/>
</dbReference>
<dbReference type="Gene3D" id="3.30.70.1230">
    <property type="entry name" value="Nucleotide cyclase"/>
    <property type="match status" value="1"/>
</dbReference>
<comment type="similarity">
    <text evidence="1">Belongs to the AfsR/DnrI/RedD regulatory family.</text>
</comment>
<dbReference type="RefSeq" id="WP_130584800.1">
    <property type="nucleotide sequence ID" value="NZ_CP029159.1"/>
</dbReference>
<dbReference type="InterPro" id="IPR041664">
    <property type="entry name" value="AAA_16"/>
</dbReference>
<dbReference type="InterPro" id="IPR036388">
    <property type="entry name" value="WH-like_DNA-bd_sf"/>
</dbReference>
<gene>
    <name evidence="9" type="ORF">STSU_002335</name>
</gene>
<keyword evidence="10" id="KW-1185">Reference proteome</keyword>
<protein>
    <recommendedName>
        <fullName evidence="8">OmpR/PhoB-type domain-containing protein</fullName>
    </recommendedName>
</protein>
<evidence type="ECO:0000256" key="3">
    <source>
        <dbReference type="ARBA" id="ARBA00023015"/>
    </source>
</evidence>
<keyword evidence="3" id="KW-0805">Transcription regulation</keyword>
<evidence type="ECO:0000313" key="9">
    <source>
        <dbReference type="EMBL" id="QKM66172.1"/>
    </source>
</evidence>
<dbReference type="Proteomes" id="UP000005940">
    <property type="component" value="Chromosome"/>
</dbReference>
<evidence type="ECO:0000256" key="6">
    <source>
        <dbReference type="PROSITE-ProRule" id="PRU01091"/>
    </source>
</evidence>
<dbReference type="SMART" id="SM01043">
    <property type="entry name" value="BTAD"/>
    <property type="match status" value="1"/>
</dbReference>
<dbReference type="GO" id="GO:0006355">
    <property type="term" value="P:regulation of DNA-templated transcription"/>
    <property type="evidence" value="ECO:0007669"/>
    <property type="project" value="InterPro"/>
</dbReference>